<dbReference type="RefSeq" id="WP_311190713.1">
    <property type="nucleotide sequence ID" value="NZ_CP115541.1"/>
</dbReference>
<keyword evidence="3" id="KW-1185">Reference proteome</keyword>
<evidence type="ECO:0000256" key="1">
    <source>
        <dbReference type="SAM" id="MobiDB-lite"/>
    </source>
</evidence>
<accession>A0ABY9YLZ9</accession>
<evidence type="ECO:0000313" key="3">
    <source>
        <dbReference type="Proteomes" id="UP001302072"/>
    </source>
</evidence>
<evidence type="ECO:0000313" key="2">
    <source>
        <dbReference type="EMBL" id="WNH51470.1"/>
    </source>
</evidence>
<dbReference type="EMBL" id="CP115541">
    <property type="protein sequence ID" value="WNH51470.1"/>
    <property type="molecule type" value="Genomic_DNA"/>
</dbReference>
<sequence length="87" mass="9684">MKKPVWLRARVEDELRRDFKGVTKSLDYAPAEAVRLFMARLVELAQASRAKDAKLRRNAIRKASDDAAGVMGVGVEEPTSGESPRSR</sequence>
<name>A0ABY9YLZ9_9GAMM</name>
<reference evidence="2 3" key="1">
    <citation type="submission" date="2022-12" db="EMBL/GenBank/DDBJ databases">
        <title>Two new species, Stenotrophomonas aracearum and Stenotrophomonas oahuensis, isolated from Anthurium (Araceae family) in Hawaii.</title>
        <authorList>
            <person name="Chunag S.C."/>
            <person name="Dobhal S."/>
            <person name="Alvarez A."/>
            <person name="Arif M."/>
        </authorList>
    </citation>
    <scope>NUCLEOTIDE SEQUENCE [LARGE SCALE GENOMIC DNA]</scope>
    <source>
        <strain evidence="2 3">A5586</strain>
    </source>
</reference>
<organism evidence="2 3">
    <name type="scientific">Stenotrophomonas oahuensis</name>
    <dbReference type="NCBI Taxonomy" id="3003271"/>
    <lineage>
        <taxon>Bacteria</taxon>
        <taxon>Pseudomonadati</taxon>
        <taxon>Pseudomonadota</taxon>
        <taxon>Gammaproteobacteria</taxon>
        <taxon>Lysobacterales</taxon>
        <taxon>Lysobacteraceae</taxon>
        <taxon>Stenotrophomonas</taxon>
    </lineage>
</organism>
<protein>
    <recommendedName>
        <fullName evidence="4">XACb0070 ribbon-helix-helix domain-containing protein</fullName>
    </recommendedName>
</protein>
<gene>
    <name evidence="2" type="ORF">PDM29_14020</name>
</gene>
<proteinExistence type="predicted"/>
<feature type="region of interest" description="Disordered" evidence="1">
    <location>
        <begin position="67"/>
        <end position="87"/>
    </location>
</feature>
<dbReference type="Proteomes" id="UP001302072">
    <property type="component" value="Chromosome"/>
</dbReference>
<evidence type="ECO:0008006" key="4">
    <source>
        <dbReference type="Google" id="ProtNLM"/>
    </source>
</evidence>